<reference evidence="2 3" key="1">
    <citation type="submission" date="2024-09" db="EMBL/GenBank/DDBJ databases">
        <title>Chromosome-scale assembly of Riccia sorocarpa.</title>
        <authorList>
            <person name="Paukszto L."/>
        </authorList>
    </citation>
    <scope>NUCLEOTIDE SEQUENCE [LARGE SCALE GENOMIC DNA]</scope>
    <source>
        <strain evidence="2">LP-2024</strain>
        <tissue evidence="2">Aerial parts of the thallus</tissue>
    </source>
</reference>
<gene>
    <name evidence="2" type="ORF">R1sor_005498</name>
</gene>
<feature type="region of interest" description="Disordered" evidence="1">
    <location>
        <begin position="482"/>
        <end position="508"/>
    </location>
</feature>
<name>A0ABD3HK11_9MARC</name>
<protein>
    <submittedName>
        <fullName evidence="2">Uncharacterized protein</fullName>
    </submittedName>
</protein>
<feature type="region of interest" description="Disordered" evidence="1">
    <location>
        <begin position="1"/>
        <end position="58"/>
    </location>
</feature>
<feature type="compositionally biased region" description="Basic residues" evidence="1">
    <location>
        <begin position="39"/>
        <end position="48"/>
    </location>
</feature>
<evidence type="ECO:0000313" key="3">
    <source>
        <dbReference type="Proteomes" id="UP001633002"/>
    </source>
</evidence>
<proteinExistence type="predicted"/>
<sequence>MAKRTRTPQAPPAAAGRRKNARETVEEASCVGSSQPPRSRPKKGARRGGPKEPVDPDVVEGPYMVEFEVIPDPARRIRWGHVDRSGRSAALAPLRERSITGSGLSFALDLPVHRPHIPACLEFIQSAVTIRQERETRDRLDLPMEGTVRGRTMRLDAALVREAFVLPAASLEIKRQVRHSLISDWFAEYQGSGKRYIARTCRRRDWRAALECISMMLLASRRQCTIPGRLTYYIKNFDLDPEDEPEKRLDFADFMVQSLRREVFAVQAHLKADKPERYLETFVAIPLATAVGVEAAPKKGLDVLICSGKSLVVRPGDCVVGFLEGLQKRRQIIIWSRLWYKPLMSYLEALVMRRYLPEFLLDPQGCTVWGGDRAEAVVPRNNLDKHVKLKGFRRLHYHGICTRDVLLVDTAPESFALGCIPEQWIAFLRVTCCSVVDEVYSVAHDLDGERSTDRRLHACPSTKYGWHFRAHSGVARRVIEEAQAEEAPPVEEVAATRVEGTPIEEAPPVEEVAATRVEGAPVEESTRVE</sequence>
<evidence type="ECO:0000313" key="2">
    <source>
        <dbReference type="EMBL" id="KAL3691847.1"/>
    </source>
</evidence>
<dbReference type="AlphaFoldDB" id="A0ABD3HK11"/>
<feature type="compositionally biased region" description="Low complexity" evidence="1">
    <location>
        <begin position="485"/>
        <end position="495"/>
    </location>
</feature>
<accession>A0ABD3HK11</accession>
<comment type="caution">
    <text evidence="2">The sequence shown here is derived from an EMBL/GenBank/DDBJ whole genome shotgun (WGS) entry which is preliminary data.</text>
</comment>
<keyword evidence="3" id="KW-1185">Reference proteome</keyword>
<dbReference type="EMBL" id="JBJQOH010000003">
    <property type="protein sequence ID" value="KAL3691847.1"/>
    <property type="molecule type" value="Genomic_DNA"/>
</dbReference>
<organism evidence="2 3">
    <name type="scientific">Riccia sorocarpa</name>
    <dbReference type="NCBI Taxonomy" id="122646"/>
    <lineage>
        <taxon>Eukaryota</taxon>
        <taxon>Viridiplantae</taxon>
        <taxon>Streptophyta</taxon>
        <taxon>Embryophyta</taxon>
        <taxon>Marchantiophyta</taxon>
        <taxon>Marchantiopsida</taxon>
        <taxon>Marchantiidae</taxon>
        <taxon>Marchantiales</taxon>
        <taxon>Ricciaceae</taxon>
        <taxon>Riccia</taxon>
    </lineage>
</organism>
<dbReference type="Proteomes" id="UP001633002">
    <property type="component" value="Unassembled WGS sequence"/>
</dbReference>
<evidence type="ECO:0000256" key="1">
    <source>
        <dbReference type="SAM" id="MobiDB-lite"/>
    </source>
</evidence>